<keyword evidence="3" id="KW-0804">Transcription</keyword>
<dbReference type="PANTHER" id="PTHR33204:SF37">
    <property type="entry name" value="HTH-TYPE TRANSCRIPTIONAL REGULATOR YODB"/>
    <property type="match status" value="1"/>
</dbReference>
<dbReference type="GO" id="GO:0003677">
    <property type="term" value="F:DNA binding"/>
    <property type="evidence" value="ECO:0007669"/>
    <property type="project" value="UniProtKB-KW"/>
</dbReference>
<reference evidence="5 6" key="1">
    <citation type="submission" date="2020-08" db="EMBL/GenBank/DDBJ databases">
        <title>Sequencing the genomes of 1000 actinobacteria strains.</title>
        <authorList>
            <person name="Klenk H.-P."/>
        </authorList>
    </citation>
    <scope>NUCLEOTIDE SEQUENCE [LARGE SCALE GENOMIC DNA]</scope>
    <source>
        <strain evidence="5 6">DSM 44230</strain>
    </source>
</reference>
<dbReference type="SUPFAM" id="SSF46785">
    <property type="entry name" value="Winged helix' DNA-binding domain"/>
    <property type="match status" value="1"/>
</dbReference>
<sequence>MLSGKWTAMLVRELLCGPLRFGELRAALGNPSAKTLTDRLRALEHDGVLTRTLYPEIPPRVEYELTERGRELWPVLTALHDWGVGHPRA</sequence>
<evidence type="ECO:0000259" key="4">
    <source>
        <dbReference type="PROSITE" id="PS51118"/>
    </source>
</evidence>
<comment type="caution">
    <text evidence="5">The sequence shown here is derived from an EMBL/GenBank/DDBJ whole genome shotgun (WGS) entry which is preliminary data.</text>
</comment>
<dbReference type="InterPro" id="IPR036388">
    <property type="entry name" value="WH-like_DNA-bd_sf"/>
</dbReference>
<keyword evidence="2 5" id="KW-0238">DNA-binding</keyword>
<organism evidence="5 6">
    <name type="scientific">Crossiella cryophila</name>
    <dbReference type="NCBI Taxonomy" id="43355"/>
    <lineage>
        <taxon>Bacteria</taxon>
        <taxon>Bacillati</taxon>
        <taxon>Actinomycetota</taxon>
        <taxon>Actinomycetes</taxon>
        <taxon>Pseudonocardiales</taxon>
        <taxon>Pseudonocardiaceae</taxon>
        <taxon>Crossiella</taxon>
    </lineage>
</organism>
<dbReference type="InterPro" id="IPR002577">
    <property type="entry name" value="HTH_HxlR"/>
</dbReference>
<accession>A0A7W7CHX5</accession>
<gene>
    <name evidence="5" type="ORF">HNR67_005907</name>
</gene>
<evidence type="ECO:0000256" key="3">
    <source>
        <dbReference type="ARBA" id="ARBA00023163"/>
    </source>
</evidence>
<evidence type="ECO:0000313" key="6">
    <source>
        <dbReference type="Proteomes" id="UP000533598"/>
    </source>
</evidence>
<dbReference type="Proteomes" id="UP000533598">
    <property type="component" value="Unassembled WGS sequence"/>
</dbReference>
<dbReference type="InterPro" id="IPR036390">
    <property type="entry name" value="WH_DNA-bd_sf"/>
</dbReference>
<dbReference type="PROSITE" id="PS51118">
    <property type="entry name" value="HTH_HXLR"/>
    <property type="match status" value="1"/>
</dbReference>
<dbReference type="RefSeq" id="WP_221490102.1">
    <property type="nucleotide sequence ID" value="NZ_BAAAUI010000001.1"/>
</dbReference>
<evidence type="ECO:0000256" key="2">
    <source>
        <dbReference type="ARBA" id="ARBA00023125"/>
    </source>
</evidence>
<dbReference type="Gene3D" id="1.10.10.10">
    <property type="entry name" value="Winged helix-like DNA-binding domain superfamily/Winged helix DNA-binding domain"/>
    <property type="match status" value="1"/>
</dbReference>
<feature type="domain" description="HTH hxlR-type" evidence="4">
    <location>
        <begin position="1"/>
        <end position="89"/>
    </location>
</feature>
<dbReference type="EMBL" id="JACHMH010000001">
    <property type="protein sequence ID" value="MBB4679789.1"/>
    <property type="molecule type" value="Genomic_DNA"/>
</dbReference>
<protein>
    <submittedName>
        <fullName evidence="5">DNA-binding HxlR family transcriptional regulator</fullName>
    </submittedName>
</protein>
<dbReference type="PANTHER" id="PTHR33204">
    <property type="entry name" value="TRANSCRIPTIONAL REGULATOR, MARR FAMILY"/>
    <property type="match status" value="1"/>
</dbReference>
<dbReference type="Pfam" id="PF01638">
    <property type="entry name" value="HxlR"/>
    <property type="match status" value="1"/>
</dbReference>
<proteinExistence type="predicted"/>
<evidence type="ECO:0000256" key="1">
    <source>
        <dbReference type="ARBA" id="ARBA00023015"/>
    </source>
</evidence>
<evidence type="ECO:0000313" key="5">
    <source>
        <dbReference type="EMBL" id="MBB4679789.1"/>
    </source>
</evidence>
<dbReference type="AlphaFoldDB" id="A0A7W7CHX5"/>
<keyword evidence="1" id="KW-0805">Transcription regulation</keyword>
<name>A0A7W7CHX5_9PSEU</name>
<keyword evidence="6" id="KW-1185">Reference proteome</keyword>